<feature type="region of interest" description="Disordered" evidence="1">
    <location>
        <begin position="38"/>
        <end position="69"/>
    </location>
</feature>
<dbReference type="AlphaFoldDB" id="A0AAE1W913"/>
<sequence>MSVKQSFDGNSKKPVLGYLNKKEEIYYKRILWEGMHGKSTEEQSSEGTRMISSDSCGSKNSQFGLHGSKDSDMSYCKDDEGFGHHDGEMLNEYVDEYADDEYFGF</sequence>
<keyword evidence="3" id="KW-1185">Reference proteome</keyword>
<dbReference type="Proteomes" id="UP001289374">
    <property type="component" value="Unassembled WGS sequence"/>
</dbReference>
<protein>
    <submittedName>
        <fullName evidence="2">Uncharacterized protein</fullName>
    </submittedName>
</protein>
<proteinExistence type="predicted"/>
<organism evidence="2 3">
    <name type="scientific">Sesamum angolense</name>
    <dbReference type="NCBI Taxonomy" id="2727404"/>
    <lineage>
        <taxon>Eukaryota</taxon>
        <taxon>Viridiplantae</taxon>
        <taxon>Streptophyta</taxon>
        <taxon>Embryophyta</taxon>
        <taxon>Tracheophyta</taxon>
        <taxon>Spermatophyta</taxon>
        <taxon>Magnoliopsida</taxon>
        <taxon>eudicotyledons</taxon>
        <taxon>Gunneridae</taxon>
        <taxon>Pentapetalae</taxon>
        <taxon>asterids</taxon>
        <taxon>lamiids</taxon>
        <taxon>Lamiales</taxon>
        <taxon>Pedaliaceae</taxon>
        <taxon>Sesamum</taxon>
    </lineage>
</organism>
<evidence type="ECO:0000313" key="2">
    <source>
        <dbReference type="EMBL" id="KAK4389002.1"/>
    </source>
</evidence>
<comment type="caution">
    <text evidence="2">The sequence shown here is derived from an EMBL/GenBank/DDBJ whole genome shotgun (WGS) entry which is preliminary data.</text>
</comment>
<name>A0AAE1W913_9LAMI</name>
<reference evidence="2" key="1">
    <citation type="submission" date="2020-06" db="EMBL/GenBank/DDBJ databases">
        <authorList>
            <person name="Li T."/>
            <person name="Hu X."/>
            <person name="Zhang T."/>
            <person name="Song X."/>
            <person name="Zhang H."/>
            <person name="Dai N."/>
            <person name="Sheng W."/>
            <person name="Hou X."/>
            <person name="Wei L."/>
        </authorList>
    </citation>
    <scope>NUCLEOTIDE SEQUENCE</scope>
    <source>
        <strain evidence="2">K16</strain>
        <tissue evidence="2">Leaf</tissue>
    </source>
</reference>
<dbReference type="EMBL" id="JACGWL010000013">
    <property type="protein sequence ID" value="KAK4389002.1"/>
    <property type="molecule type" value="Genomic_DNA"/>
</dbReference>
<evidence type="ECO:0000256" key="1">
    <source>
        <dbReference type="SAM" id="MobiDB-lite"/>
    </source>
</evidence>
<reference evidence="2" key="2">
    <citation type="journal article" date="2024" name="Plant">
        <title>Genomic evolution and insights into agronomic trait innovations of Sesamum species.</title>
        <authorList>
            <person name="Miao H."/>
            <person name="Wang L."/>
            <person name="Qu L."/>
            <person name="Liu H."/>
            <person name="Sun Y."/>
            <person name="Le M."/>
            <person name="Wang Q."/>
            <person name="Wei S."/>
            <person name="Zheng Y."/>
            <person name="Lin W."/>
            <person name="Duan Y."/>
            <person name="Cao H."/>
            <person name="Xiong S."/>
            <person name="Wang X."/>
            <person name="Wei L."/>
            <person name="Li C."/>
            <person name="Ma Q."/>
            <person name="Ju M."/>
            <person name="Zhao R."/>
            <person name="Li G."/>
            <person name="Mu C."/>
            <person name="Tian Q."/>
            <person name="Mei H."/>
            <person name="Zhang T."/>
            <person name="Gao T."/>
            <person name="Zhang H."/>
        </authorList>
    </citation>
    <scope>NUCLEOTIDE SEQUENCE</scope>
    <source>
        <strain evidence="2">K16</strain>
    </source>
</reference>
<evidence type="ECO:0000313" key="3">
    <source>
        <dbReference type="Proteomes" id="UP001289374"/>
    </source>
</evidence>
<feature type="compositionally biased region" description="Polar residues" evidence="1">
    <location>
        <begin position="45"/>
        <end position="63"/>
    </location>
</feature>
<gene>
    <name evidence="2" type="ORF">Sango_2237200</name>
</gene>
<accession>A0AAE1W913</accession>